<evidence type="ECO:0000313" key="2">
    <source>
        <dbReference type="EMBL" id="TSC94307.1"/>
    </source>
</evidence>
<dbReference type="InterPro" id="IPR029060">
    <property type="entry name" value="PIN-like_dom_sf"/>
</dbReference>
<dbReference type="PANTHER" id="PTHR34610">
    <property type="entry name" value="SSL7007 PROTEIN"/>
    <property type="match status" value="1"/>
</dbReference>
<reference evidence="2 3" key="1">
    <citation type="submission" date="2017-07" db="EMBL/GenBank/DDBJ databases">
        <title>Mechanisms for carbon and nitrogen cycling indicate functional differentiation within the Candidate Phyla Radiation.</title>
        <authorList>
            <person name="Danczak R.E."/>
            <person name="Johnston M.D."/>
            <person name="Kenah C."/>
            <person name="Slattery M."/>
            <person name="Wrighton K.C."/>
            <person name="Wilkins M.J."/>
        </authorList>
    </citation>
    <scope>NUCLEOTIDE SEQUENCE [LARGE SCALE GENOMIC DNA]</scope>
    <source>
        <strain evidence="2">Athens1014_28</strain>
    </source>
</reference>
<dbReference type="PANTHER" id="PTHR34610:SF3">
    <property type="entry name" value="SSL7007 PROTEIN"/>
    <property type="match status" value="1"/>
</dbReference>
<organism evidence="2 3">
    <name type="scientific">Candidatus Berkelbacteria bacterium Athens1014_28</name>
    <dbReference type="NCBI Taxonomy" id="2017145"/>
    <lineage>
        <taxon>Bacteria</taxon>
        <taxon>Candidatus Berkelbacteria</taxon>
    </lineage>
</organism>
<feature type="domain" description="PIN" evidence="1">
    <location>
        <begin position="3"/>
        <end position="113"/>
    </location>
</feature>
<protein>
    <recommendedName>
        <fullName evidence="1">PIN domain-containing protein</fullName>
    </recommendedName>
</protein>
<accession>A0A554LN73</accession>
<gene>
    <name evidence="2" type="ORF">Athens101428_350</name>
</gene>
<dbReference type="InterPro" id="IPR002850">
    <property type="entry name" value="PIN_toxin-like"/>
</dbReference>
<evidence type="ECO:0000259" key="1">
    <source>
        <dbReference type="Pfam" id="PF13470"/>
    </source>
</evidence>
<dbReference type="EMBL" id="VMGN01000016">
    <property type="protein sequence ID" value="TSC94307.1"/>
    <property type="molecule type" value="Genomic_DNA"/>
</dbReference>
<dbReference type="Proteomes" id="UP000316495">
    <property type="component" value="Unassembled WGS sequence"/>
</dbReference>
<proteinExistence type="predicted"/>
<dbReference type="Pfam" id="PF13470">
    <property type="entry name" value="PIN_3"/>
    <property type="match status" value="1"/>
</dbReference>
<name>A0A554LN73_9BACT</name>
<sequence>MNKVFFDASVLFSAIYSPTGGSNIVCNLVKQEKITRFTTQTVIRELEKNLLKFNKKTNTSIENFITDYKFIVRSEITEREIKPYKKYVEKKDAHVLAGATLCKCGFLLTLDKKHINNRKIKEKFTKITIVSPKEFLEKY</sequence>
<comment type="caution">
    <text evidence="2">The sequence shown here is derived from an EMBL/GenBank/DDBJ whole genome shotgun (WGS) entry which is preliminary data.</text>
</comment>
<dbReference type="InterPro" id="IPR002716">
    <property type="entry name" value="PIN_dom"/>
</dbReference>
<evidence type="ECO:0000313" key="3">
    <source>
        <dbReference type="Proteomes" id="UP000316495"/>
    </source>
</evidence>
<dbReference type="NCBIfam" id="TIGR00305">
    <property type="entry name" value="putative toxin-antitoxin system toxin component, PIN family"/>
    <property type="match status" value="1"/>
</dbReference>
<dbReference type="CDD" id="cd09854">
    <property type="entry name" value="PIN_VapC-like"/>
    <property type="match status" value="1"/>
</dbReference>
<dbReference type="SUPFAM" id="SSF88723">
    <property type="entry name" value="PIN domain-like"/>
    <property type="match status" value="1"/>
</dbReference>
<dbReference type="AlphaFoldDB" id="A0A554LN73"/>